<evidence type="ECO:0000313" key="3">
    <source>
        <dbReference type="EMBL" id="CAJ1403441.1"/>
    </source>
</evidence>
<dbReference type="EC" id="3.1.-.-" evidence="1"/>
<comment type="similarity">
    <text evidence="1">Belongs to the GPI inositol-deacylase family.</text>
</comment>
<dbReference type="PANTHER" id="PTHR47909:SF2">
    <property type="entry name" value="GPI INOSITOL-DEACYLASE"/>
    <property type="match status" value="1"/>
</dbReference>
<dbReference type="GO" id="GO:0005789">
    <property type="term" value="C:endoplasmic reticulum membrane"/>
    <property type="evidence" value="ECO:0007669"/>
    <property type="project" value="UniProtKB-SubCell"/>
</dbReference>
<proteinExistence type="inferred from homology"/>
<gene>
    <name evidence="3" type="ORF">EVOR1521_LOCUS26113</name>
</gene>
<protein>
    <recommendedName>
        <fullName evidence="1">GPI inositol-deacylase</fullName>
        <ecNumber evidence="1">3.1.-.-</ecNumber>
    </recommendedName>
</protein>
<dbReference type="SUPFAM" id="SSF53474">
    <property type="entry name" value="alpha/beta-Hydrolases"/>
    <property type="match status" value="1"/>
</dbReference>
<comment type="function">
    <text evidence="1">Involved in inositol deacylation of GPI-anchored proteins which plays important roles in the quality control and ER-associated degradation of GPI-anchored proteins.</text>
</comment>
<keyword evidence="1" id="KW-0472">Membrane</keyword>
<evidence type="ECO:0000313" key="4">
    <source>
        <dbReference type="Proteomes" id="UP001178507"/>
    </source>
</evidence>
<dbReference type="Pfam" id="PF07819">
    <property type="entry name" value="PGAP1"/>
    <property type="match status" value="1"/>
</dbReference>
<dbReference type="GO" id="GO:0015031">
    <property type="term" value="P:protein transport"/>
    <property type="evidence" value="ECO:0007669"/>
    <property type="project" value="UniProtKB-KW"/>
</dbReference>
<keyword evidence="4" id="KW-1185">Reference proteome</keyword>
<keyword evidence="1" id="KW-0813">Transport</keyword>
<dbReference type="AlphaFoldDB" id="A0AA36JE98"/>
<organism evidence="3 4">
    <name type="scientific">Effrenium voratum</name>
    <dbReference type="NCBI Taxonomy" id="2562239"/>
    <lineage>
        <taxon>Eukaryota</taxon>
        <taxon>Sar</taxon>
        <taxon>Alveolata</taxon>
        <taxon>Dinophyceae</taxon>
        <taxon>Suessiales</taxon>
        <taxon>Symbiodiniaceae</taxon>
        <taxon>Effrenium</taxon>
    </lineage>
</organism>
<sequence>ASTPQRQTAARAAAASSAVTKVRRRPVILCPAQFGVVEDYEELKVNLEDRGFALYAAPLSRLDWLRIVPSTLTKEFFTAELRPNTTLGFFYEALDQAVAAVEADFGPEEPIAFLGHSIGGWVARSYIGEVLGEELARRRVRSLVTLGTPHRPPPMESPVAVLDQTRGLLSYINEQFPSGFPLDSAVVTCVAGNGTRTPASLEALVEDIGSKVWDDEQSRSTILEEVVALASYLPLSGSSFGVAGDGLIPVDTALMAGCGSVVLDDCNHADFVPTPGDSLRLPKSYLWYGSEDFIDTWAKFL</sequence>
<keyword evidence="1" id="KW-0653">Protein transport</keyword>
<dbReference type="EMBL" id="CAUJNA010003495">
    <property type="protein sequence ID" value="CAJ1403441.1"/>
    <property type="molecule type" value="Genomic_DNA"/>
</dbReference>
<name>A0AA36JE98_9DINO</name>
<dbReference type="InterPro" id="IPR029058">
    <property type="entry name" value="AB_hydrolase_fold"/>
</dbReference>
<keyword evidence="1" id="KW-0378">Hydrolase</keyword>
<accession>A0AA36JE98</accession>
<dbReference type="InterPro" id="IPR012908">
    <property type="entry name" value="PGAP1-ab_dom-like"/>
</dbReference>
<reference evidence="3" key="1">
    <citation type="submission" date="2023-08" db="EMBL/GenBank/DDBJ databases">
        <authorList>
            <person name="Chen Y."/>
            <person name="Shah S."/>
            <person name="Dougan E. K."/>
            <person name="Thang M."/>
            <person name="Chan C."/>
        </authorList>
    </citation>
    <scope>NUCLEOTIDE SEQUENCE</scope>
</reference>
<dbReference type="Gene3D" id="3.40.50.1820">
    <property type="entry name" value="alpha/beta hydrolase"/>
    <property type="match status" value="1"/>
</dbReference>
<comment type="subcellular location">
    <subcellularLocation>
        <location evidence="1">Endoplasmic reticulum membrane</location>
    </subcellularLocation>
</comment>
<evidence type="ECO:0000256" key="1">
    <source>
        <dbReference type="RuleBase" id="RU365011"/>
    </source>
</evidence>
<comment type="caution">
    <text evidence="3">The sequence shown here is derived from an EMBL/GenBank/DDBJ whole genome shotgun (WGS) entry which is preliminary data.</text>
</comment>
<feature type="non-terminal residue" evidence="3">
    <location>
        <position position="301"/>
    </location>
</feature>
<keyword evidence="1" id="KW-0256">Endoplasmic reticulum</keyword>
<dbReference type="Proteomes" id="UP001178507">
    <property type="component" value="Unassembled WGS sequence"/>
</dbReference>
<dbReference type="PANTHER" id="PTHR47909">
    <property type="entry name" value="ALPHA/BETA-HYDROLASES SUPERFAMILY PROTEIN"/>
    <property type="match status" value="1"/>
</dbReference>
<dbReference type="GO" id="GO:0016788">
    <property type="term" value="F:hydrolase activity, acting on ester bonds"/>
    <property type="evidence" value="ECO:0007669"/>
    <property type="project" value="InterPro"/>
</dbReference>
<feature type="domain" description="GPI inositol-deacylase PGAP1-like alpha/beta" evidence="2">
    <location>
        <begin position="106"/>
        <end position="162"/>
    </location>
</feature>
<evidence type="ECO:0000259" key="2">
    <source>
        <dbReference type="Pfam" id="PF07819"/>
    </source>
</evidence>